<dbReference type="InterPro" id="IPR050926">
    <property type="entry name" value="Aconitase/IPM_isomerase"/>
</dbReference>
<dbReference type="InterPro" id="IPR015928">
    <property type="entry name" value="Aconitase/3IPM_dehydase_swvl"/>
</dbReference>
<keyword evidence="9" id="KW-0408">Iron</keyword>
<keyword evidence="5 17" id="KW-0812">Transmembrane</keyword>
<keyword evidence="14" id="KW-0539">Nucleus</keyword>
<keyword evidence="8 17" id="KW-1133">Transmembrane helix</keyword>
<dbReference type="PROSITE" id="PS00216">
    <property type="entry name" value="SUGAR_TRANSPORT_1"/>
    <property type="match status" value="1"/>
</dbReference>
<evidence type="ECO:0000256" key="4">
    <source>
        <dbReference type="ARBA" id="ARBA00022448"/>
    </source>
</evidence>
<dbReference type="GO" id="GO:0003677">
    <property type="term" value="F:DNA binding"/>
    <property type="evidence" value="ECO:0007669"/>
    <property type="project" value="InterPro"/>
</dbReference>
<dbReference type="GO" id="GO:0051539">
    <property type="term" value="F:4 iron, 4 sulfur cluster binding"/>
    <property type="evidence" value="ECO:0007669"/>
    <property type="project" value="InterPro"/>
</dbReference>
<dbReference type="InterPro" id="IPR001030">
    <property type="entry name" value="Acoase/IPM_deHydtase_lsu_aba"/>
</dbReference>
<keyword evidence="11" id="KW-0496">Mitochondrion</keyword>
<evidence type="ECO:0000313" key="19">
    <source>
        <dbReference type="EMBL" id="OQE87168.1"/>
    </source>
</evidence>
<dbReference type="Pfam" id="PF00694">
    <property type="entry name" value="Aconitase_C"/>
    <property type="match status" value="1"/>
</dbReference>
<dbReference type="GO" id="GO:0003994">
    <property type="term" value="F:aconitate hydratase activity"/>
    <property type="evidence" value="ECO:0007669"/>
    <property type="project" value="InterPro"/>
</dbReference>
<dbReference type="PRINTS" id="PR00415">
    <property type="entry name" value="ACONITASE"/>
</dbReference>
<dbReference type="Gene3D" id="3.20.19.10">
    <property type="entry name" value="Aconitase, domain 4"/>
    <property type="match status" value="1"/>
</dbReference>
<dbReference type="InterPro" id="IPR020846">
    <property type="entry name" value="MFS_dom"/>
</dbReference>
<dbReference type="Proteomes" id="UP000191691">
    <property type="component" value="Unassembled WGS sequence"/>
</dbReference>
<keyword evidence="20" id="KW-1185">Reference proteome</keyword>
<keyword evidence="15" id="KW-0175">Coiled coil</keyword>
<comment type="subcellular location">
    <subcellularLocation>
        <location evidence="1">Membrane</location>
        <topology evidence="1">Multi-pass membrane protein</topology>
    </subcellularLocation>
    <subcellularLocation>
        <location evidence="2">Mitochondrion</location>
    </subcellularLocation>
</comment>
<dbReference type="InterPro" id="IPR007219">
    <property type="entry name" value="XnlR_reg_dom"/>
</dbReference>
<dbReference type="InterPro" id="IPR003663">
    <property type="entry name" value="Sugar/inositol_transpt"/>
</dbReference>
<comment type="caution">
    <text evidence="19">The sequence shown here is derived from an EMBL/GenBank/DDBJ whole genome shotgun (WGS) entry which is preliminary data.</text>
</comment>
<dbReference type="GO" id="GO:0005829">
    <property type="term" value="C:cytosol"/>
    <property type="evidence" value="ECO:0007669"/>
    <property type="project" value="TreeGrafter"/>
</dbReference>
<feature type="compositionally biased region" description="Low complexity" evidence="16">
    <location>
        <begin position="1303"/>
        <end position="1312"/>
    </location>
</feature>
<feature type="transmembrane region" description="Helical" evidence="17">
    <location>
        <begin position="924"/>
        <end position="942"/>
    </location>
</feature>
<dbReference type="PROSITE" id="PS50850">
    <property type="entry name" value="MFS"/>
    <property type="match status" value="1"/>
</dbReference>
<evidence type="ECO:0000256" key="13">
    <source>
        <dbReference type="ARBA" id="ARBA00023239"/>
    </source>
</evidence>
<evidence type="ECO:0000256" key="16">
    <source>
        <dbReference type="SAM" id="MobiDB-lite"/>
    </source>
</evidence>
<dbReference type="InterPro" id="IPR036008">
    <property type="entry name" value="Aconitase_4Fe-4S_dom"/>
</dbReference>
<evidence type="ECO:0000256" key="14">
    <source>
        <dbReference type="ARBA" id="ARBA00023242"/>
    </source>
</evidence>
<keyword evidence="10" id="KW-0411">Iron-sulfur</keyword>
<protein>
    <recommendedName>
        <fullName evidence="18">Major facilitator superfamily (MFS) profile domain-containing protein</fullName>
    </recommendedName>
</protein>
<sequence length="1851" mass="205223">MLRTRQGVPKLARGFASHTQVSLSRFESQRINLGRFSSRVKSLRDKLKRPLTYSEKVLYSHLDETYQDRIERGTSQLKLRPLRIACQDATAQMALIQFMSAGIESAAVPTTVHCDHLIVSRDGEAEDMSRALEAHREVYEFMESACQKYNMGFWQPGAGIIHQIVLENYAFPSGMMIGTDSHTPNAGGLGMIAIGVGGADAVDVMAGLPLELKAPRVLGVRLVGELSGWASPKDIINAVAGTISTKGGTGSIIEYFGPGAKTLSATGMATVCNMGAETGATTSIFPYAPQMAEYLRSNHRHDMAVAIENISPELQADAGAEYDRVIEIDLSTLEPRINGPFTPDLSTPLSQFGNATKENKWPGTLKAGLIGSCTNSSFEDMGRATSLAQQALDAGLKPKMPLLVSPGSLQTRKTLEEVGILSIFEKIEATMLPNACGPCCGSWDRVDIPKGTPNSIITSYNRNFSGRLDSNPATNVFLASPEVVMAKVFSEDLAFDPTVDSLRTPSGGEFRFQPPTGDPLPRNGYLDSDIAYKAPPTNRSNLVVKIDPSSERLQRLAPFEPWSGEDFKDCVILIKTKGKCTTDHITPAGPWFRYRGHLENISNNTLIGAVNAETDKVNTVRNQLTHTDGDVPGTARHYKAHDQPWVVIADHNYGEGSSREHAALQPRYLGGKAIIAKSFARIHESNLKKQGILALTFADEADYDRIGASDRLNVWIYRKHHYQVHNRLVMQKQKSSLAKYVHAIKDSPREIFNPRLLLTAFAFALGGCAKGWDEGSAAAITQLPSFQNTYSLDQNSISNIVSLVNLGAGVGALLSFVLNDRIGRKNSLRVYQLTYIIGSLISCFSSGNIGALYVGRIIAGLGIGALSVACPMAISEIAPKAVRGLMALWFNICMLAGQALGVFIVYGCSTHIAPVKDLQYQTPWFAQTFAPTISIILSFFVVESPRWLLISQYYDKSLTALVKLRGLPADADFVTTEFHSMASQFENPEAGLGNNSSKQIVRDTFMVKSNLRRVQLTIIVYILAQMSGANAITNYLPTIFGLIGVTDSDAKVYSTGLYTITKLFCCVGASLFLIDLAGRRKSLMIGISVQIVSHSYLAGYLNVYHTQKDSMSKGSADAALAFIYIHAFGWAIGLYSLPYLFGAELWPNKIRSFGGALSQCFHWLFYFAITKATPSMLTGLHQWGAFVLFIGFCVVALLYTYFLIPETAGMSLEEIDRIFERPVFLLARPLEPSENFQDQAADVQMRDSKKNENWCEKPPNCECESLRSQLEATKQQYSDLLQEHNQLKAQFFETLQHRELRSSESSSISRTSNQTALDTRPHPNVLDINPDHRFSDRILRPTFSHRPNIKDVNWSTLSSAWELWGNDTGVHSTSQVESLAEVDQSTYCVLVDAFFDRRWPYLPVLHRPSFVDHHLTPFLANSVTSLASKFLVNIVCAIAAMEKAWVQQGNVQSHKQFFNRAVKDLHFIMDIGDFECVQCLLLLCMYGHNEPQSINMWHTSGMALHLAIGLDLHRKECLSGQNLLCAEMSKRVFWCAYVMNCSIAINMGRPLGIHEFDITTPFPLQLSDEQLTESFEIPDMSGMIIPLVTDTSTFIHIIKLRQINAAVYKSFHSIRCGPMDPDELDRARSSYFLSLNEWLITAPRYIRTLSTFQSTEWFQIAFHHAVLSLYRPSRAAPMPSSDDLRVCTESAIGMVTSYSSLYARNRIKYTFVAIHSIFMAAVTMLYALRASPSLRQDLTKPVVQTNILTFLTLFRGISNGRAVGEKCSNIIERLGYSLLTLFNDAPVPDADVDTEFQLWFGLRTHTFATPARYDELSGEDQGISSNFPDIRVDMPWADLFVGGFDMGFIDI</sequence>
<dbReference type="SMART" id="SM00906">
    <property type="entry name" value="Fungal_trans"/>
    <property type="match status" value="1"/>
</dbReference>
<evidence type="ECO:0000256" key="17">
    <source>
        <dbReference type="SAM" id="Phobius"/>
    </source>
</evidence>
<evidence type="ECO:0000256" key="3">
    <source>
        <dbReference type="ARBA" id="ARBA00010992"/>
    </source>
</evidence>
<evidence type="ECO:0000259" key="18">
    <source>
        <dbReference type="PROSITE" id="PS50850"/>
    </source>
</evidence>
<dbReference type="Pfam" id="PF00083">
    <property type="entry name" value="Sugar_tr"/>
    <property type="match status" value="1"/>
</dbReference>
<feature type="transmembrane region" description="Helical" evidence="17">
    <location>
        <begin position="830"/>
        <end position="847"/>
    </location>
</feature>
<feature type="region of interest" description="Disordered" evidence="16">
    <location>
        <begin position="1302"/>
        <end position="1327"/>
    </location>
</feature>
<dbReference type="InterPro" id="IPR000573">
    <property type="entry name" value="AconitaseA/IPMdHydase_ssu_swvl"/>
</dbReference>
<evidence type="ECO:0000256" key="12">
    <source>
        <dbReference type="ARBA" id="ARBA00023136"/>
    </source>
</evidence>
<dbReference type="GO" id="GO:0005739">
    <property type="term" value="C:mitochondrion"/>
    <property type="evidence" value="ECO:0007669"/>
    <property type="project" value="UniProtKB-SubCell"/>
</dbReference>
<dbReference type="NCBIfam" id="TIGR01340">
    <property type="entry name" value="aconitase_mito"/>
    <property type="match status" value="1"/>
</dbReference>
<dbReference type="GO" id="GO:0008270">
    <property type="term" value="F:zinc ion binding"/>
    <property type="evidence" value="ECO:0007669"/>
    <property type="project" value="InterPro"/>
</dbReference>
<dbReference type="CDD" id="cd12148">
    <property type="entry name" value="fungal_TF_MHR"/>
    <property type="match status" value="1"/>
</dbReference>
<dbReference type="SUPFAM" id="SSF103473">
    <property type="entry name" value="MFS general substrate transporter"/>
    <property type="match status" value="1"/>
</dbReference>
<dbReference type="GO" id="GO:0006099">
    <property type="term" value="P:tricarboxylic acid cycle"/>
    <property type="evidence" value="ECO:0007669"/>
    <property type="project" value="InterPro"/>
</dbReference>
<dbReference type="InterPro" id="IPR005829">
    <property type="entry name" value="Sugar_transporter_CS"/>
</dbReference>
<dbReference type="Gene3D" id="3.40.1060.10">
    <property type="entry name" value="Aconitase, Domain 2"/>
    <property type="match status" value="1"/>
</dbReference>
<dbReference type="Pfam" id="PF00330">
    <property type="entry name" value="Aconitase"/>
    <property type="match status" value="1"/>
</dbReference>
<feature type="transmembrane region" description="Helical" evidence="17">
    <location>
        <begin position="1016"/>
        <end position="1036"/>
    </location>
</feature>
<keyword evidence="13" id="KW-0456">Lyase</keyword>
<feature type="transmembrane region" description="Helical" evidence="17">
    <location>
        <begin position="853"/>
        <end position="874"/>
    </location>
</feature>
<feature type="transmembrane region" description="Helical" evidence="17">
    <location>
        <begin position="886"/>
        <end position="912"/>
    </location>
</feature>
<dbReference type="NCBIfam" id="TIGR00879">
    <property type="entry name" value="SP"/>
    <property type="match status" value="1"/>
</dbReference>
<dbReference type="Gene3D" id="1.20.1250.20">
    <property type="entry name" value="MFS general substrate transporter like domains"/>
    <property type="match status" value="1"/>
</dbReference>
<dbReference type="Pfam" id="PF04082">
    <property type="entry name" value="Fungal_trans"/>
    <property type="match status" value="1"/>
</dbReference>
<dbReference type="PANTHER" id="PTHR43160">
    <property type="entry name" value="ACONITATE HYDRATASE B"/>
    <property type="match status" value="1"/>
</dbReference>
<keyword evidence="6" id="KW-0479">Metal-binding</keyword>
<dbReference type="GO" id="GO:0006351">
    <property type="term" value="P:DNA-templated transcription"/>
    <property type="evidence" value="ECO:0007669"/>
    <property type="project" value="InterPro"/>
</dbReference>
<dbReference type="SUPFAM" id="SSF52016">
    <property type="entry name" value="LeuD/IlvD-like"/>
    <property type="match status" value="1"/>
</dbReference>
<dbReference type="InterPro" id="IPR015932">
    <property type="entry name" value="Aconitase_dom2"/>
</dbReference>
<feature type="transmembrane region" description="Helical" evidence="17">
    <location>
        <begin position="1056"/>
        <end position="1076"/>
    </location>
</feature>
<proteinExistence type="inferred from homology"/>
<evidence type="ECO:0000256" key="10">
    <source>
        <dbReference type="ARBA" id="ARBA00023014"/>
    </source>
</evidence>
<dbReference type="GO" id="GO:0016020">
    <property type="term" value="C:membrane"/>
    <property type="evidence" value="ECO:0007669"/>
    <property type="project" value="UniProtKB-SubCell"/>
</dbReference>
<evidence type="ECO:0000256" key="9">
    <source>
        <dbReference type="ARBA" id="ARBA00023004"/>
    </source>
</evidence>
<dbReference type="InterPro" id="IPR015931">
    <property type="entry name" value="Acnase/IPM_dHydase_lsu_aba_1/3"/>
</dbReference>
<evidence type="ECO:0000256" key="7">
    <source>
        <dbReference type="ARBA" id="ARBA00022946"/>
    </source>
</evidence>
<feature type="transmembrane region" description="Helical" evidence="17">
    <location>
        <begin position="1121"/>
        <end position="1141"/>
    </location>
</feature>
<evidence type="ECO:0000256" key="11">
    <source>
        <dbReference type="ARBA" id="ARBA00023128"/>
    </source>
</evidence>
<feature type="transmembrane region" description="Helical" evidence="17">
    <location>
        <begin position="1083"/>
        <end position="1101"/>
    </location>
</feature>
<gene>
    <name evidence="19" type="ORF">PENNAL_c0020G04260</name>
</gene>
<feature type="domain" description="Major facilitator superfamily (MFS) profile" evidence="18">
    <location>
        <begin position="759"/>
        <end position="1208"/>
    </location>
</feature>
<evidence type="ECO:0000256" key="6">
    <source>
        <dbReference type="ARBA" id="ARBA00022723"/>
    </source>
</evidence>
<feature type="transmembrane region" description="Helical" evidence="17">
    <location>
        <begin position="1181"/>
        <end position="1204"/>
    </location>
</feature>
<accession>A0A1V6YIP4</accession>
<comment type="similarity">
    <text evidence="3">Belongs to the major facilitator superfamily. Sugar transporter (TC 2.A.1.1) family.</text>
</comment>
<dbReference type="FunFam" id="3.40.1060.10:FF:000001">
    <property type="entry name" value="Aconitate hydratase, mitochondrial"/>
    <property type="match status" value="1"/>
</dbReference>
<dbReference type="FunFam" id="3.30.499.10:FF:000004">
    <property type="entry name" value="Aconitate hydratase, mitochondrial"/>
    <property type="match status" value="1"/>
</dbReference>
<evidence type="ECO:0000256" key="15">
    <source>
        <dbReference type="SAM" id="Coils"/>
    </source>
</evidence>
<dbReference type="GO" id="GO:0022857">
    <property type="term" value="F:transmembrane transporter activity"/>
    <property type="evidence" value="ECO:0007669"/>
    <property type="project" value="InterPro"/>
</dbReference>
<reference evidence="20" key="1">
    <citation type="journal article" date="2017" name="Nat. Microbiol.">
        <title>Global analysis of biosynthetic gene clusters reveals vast potential of secondary metabolite production in Penicillium species.</title>
        <authorList>
            <person name="Nielsen J.C."/>
            <person name="Grijseels S."/>
            <person name="Prigent S."/>
            <person name="Ji B."/>
            <person name="Dainat J."/>
            <person name="Nielsen K.F."/>
            <person name="Frisvad J.C."/>
            <person name="Workman M."/>
            <person name="Nielsen J."/>
        </authorList>
    </citation>
    <scope>NUCLEOTIDE SEQUENCE [LARGE SCALE GENOMIC DNA]</scope>
    <source>
        <strain evidence="20">IBT 13039</strain>
    </source>
</reference>
<evidence type="ECO:0000256" key="5">
    <source>
        <dbReference type="ARBA" id="ARBA00022692"/>
    </source>
</evidence>
<dbReference type="FunFam" id="3.30.499.10:FF:000028">
    <property type="entry name" value="Aconitate hydratase, hypothetical (Eurofung)"/>
    <property type="match status" value="1"/>
</dbReference>
<evidence type="ECO:0000256" key="2">
    <source>
        <dbReference type="ARBA" id="ARBA00004173"/>
    </source>
</evidence>
<evidence type="ECO:0000256" key="1">
    <source>
        <dbReference type="ARBA" id="ARBA00004141"/>
    </source>
</evidence>
<dbReference type="PROSITE" id="PS00450">
    <property type="entry name" value="ACONITASE_1"/>
    <property type="match status" value="1"/>
</dbReference>
<evidence type="ECO:0000313" key="20">
    <source>
        <dbReference type="Proteomes" id="UP000191691"/>
    </source>
</evidence>
<name>A0A1V6YIP4_PENNA</name>
<feature type="transmembrane region" description="Helical" evidence="17">
    <location>
        <begin position="797"/>
        <end position="818"/>
    </location>
</feature>
<organism evidence="19 20">
    <name type="scientific">Penicillium nalgiovense</name>
    <dbReference type="NCBI Taxonomy" id="60175"/>
    <lineage>
        <taxon>Eukaryota</taxon>
        <taxon>Fungi</taxon>
        <taxon>Dikarya</taxon>
        <taxon>Ascomycota</taxon>
        <taxon>Pezizomycotina</taxon>
        <taxon>Eurotiomycetes</taxon>
        <taxon>Eurotiomycetidae</taxon>
        <taxon>Eurotiales</taxon>
        <taxon>Aspergillaceae</taxon>
        <taxon>Penicillium</taxon>
    </lineage>
</organism>
<dbReference type="STRING" id="60175.A0A1V6YIP4"/>
<dbReference type="NCBIfam" id="NF005558">
    <property type="entry name" value="PRK07229.1"/>
    <property type="match status" value="1"/>
</dbReference>
<dbReference type="PANTHER" id="PTHR43160:SF2">
    <property type="entry name" value="HOMOCITRATE DEHYDRATASE, MITOCHONDRIAL"/>
    <property type="match status" value="1"/>
</dbReference>
<dbReference type="InterPro" id="IPR006248">
    <property type="entry name" value="Aconitase_mito-like"/>
</dbReference>
<dbReference type="Gene3D" id="3.30.499.10">
    <property type="entry name" value="Aconitase, domain 3"/>
    <property type="match status" value="2"/>
</dbReference>
<keyword evidence="12 17" id="KW-0472">Membrane</keyword>
<dbReference type="SUPFAM" id="SSF53732">
    <property type="entry name" value="Aconitase iron-sulfur domain"/>
    <property type="match status" value="1"/>
</dbReference>
<evidence type="ECO:0000256" key="8">
    <source>
        <dbReference type="ARBA" id="ARBA00022989"/>
    </source>
</evidence>
<dbReference type="InterPro" id="IPR036259">
    <property type="entry name" value="MFS_trans_sf"/>
</dbReference>
<keyword evidence="4" id="KW-0813">Transport</keyword>
<feature type="coiled-coil region" evidence="15">
    <location>
        <begin position="1263"/>
        <end position="1290"/>
    </location>
</feature>
<keyword evidence="7" id="KW-0809">Transit peptide</keyword>
<dbReference type="InterPro" id="IPR018136">
    <property type="entry name" value="Aconitase_4Fe-4S_BS"/>
</dbReference>
<dbReference type="InterPro" id="IPR005828">
    <property type="entry name" value="MFS_sugar_transport-like"/>
</dbReference>
<dbReference type="EMBL" id="MOOB01000020">
    <property type="protein sequence ID" value="OQE87168.1"/>
    <property type="molecule type" value="Genomic_DNA"/>
</dbReference>